<evidence type="ECO:0000259" key="2">
    <source>
        <dbReference type="Pfam" id="PF05065"/>
    </source>
</evidence>
<comment type="subcellular location">
    <subcellularLocation>
        <location evidence="1">Virion</location>
    </subcellularLocation>
</comment>
<dbReference type="Pfam" id="PF05065">
    <property type="entry name" value="Phage_capsid"/>
    <property type="match status" value="1"/>
</dbReference>
<comment type="caution">
    <text evidence="3">The sequence shown here is derived from an EMBL/GenBank/DDBJ whole genome shotgun (WGS) entry which is preliminary data.</text>
</comment>
<dbReference type="InterPro" id="IPR024455">
    <property type="entry name" value="Phage_capsid"/>
</dbReference>
<sequence length="410" mass="43774">MKSNELKQLRNQKLVSMGTLIDTKNAEARDFNETEKVSFDALDTEIRNLDLQIENAEKEENYKLRMANNAPAVHSTVKEKYSLLGHIEAVRKGKVEGVFAEAQAQGEKELRDAGVAINSNAAYIPSDYARAFSVTGDSGAKGGNTVATETTGIIESLFEGSLLDKLGATKMLGLVGNVNMPKGGKVVSTWESENGAVSASDHNIGVIALSPNRLATRMVVSNQLLRQTSGSVESYLRKEIEKSIQKALDEKYIENLLASADTQGVVMGTDGAALTVAKVQEFVELAGKAEADLAAAKYLINYDIWSALKALPKASGSDKFMLENGLIDGIEYVVSNRVPANLTKGSGTGLSAMAFGDFSSAIVCGWGAVEILVDPYTASATGQTVLNLGSYFDLKDTHFEGKSVAKDIVA</sequence>
<keyword evidence="4" id="KW-1185">Reference proteome</keyword>
<gene>
    <name evidence="3" type="ORF">MM239_17310</name>
</gene>
<dbReference type="InterPro" id="IPR054612">
    <property type="entry name" value="Phage_capsid-like_C"/>
</dbReference>
<dbReference type="EMBL" id="JAKZGP010000061">
    <property type="protein sequence ID" value="MCH7411160.1"/>
    <property type="molecule type" value="Genomic_DNA"/>
</dbReference>
<proteinExistence type="predicted"/>
<dbReference type="Proteomes" id="UP001165489">
    <property type="component" value="Unassembled WGS sequence"/>
</dbReference>
<evidence type="ECO:0000313" key="4">
    <source>
        <dbReference type="Proteomes" id="UP001165489"/>
    </source>
</evidence>
<evidence type="ECO:0000256" key="1">
    <source>
        <dbReference type="ARBA" id="ARBA00004328"/>
    </source>
</evidence>
<dbReference type="RefSeq" id="WP_241349513.1">
    <property type="nucleotide sequence ID" value="NZ_JAKZGP010000061.1"/>
</dbReference>
<protein>
    <submittedName>
        <fullName evidence="3">Phage major capsid protein</fullName>
    </submittedName>
</protein>
<dbReference type="NCBIfam" id="TIGR01554">
    <property type="entry name" value="major_cap_HK97"/>
    <property type="match status" value="1"/>
</dbReference>
<dbReference type="SUPFAM" id="SSF56563">
    <property type="entry name" value="Major capsid protein gp5"/>
    <property type="match status" value="1"/>
</dbReference>
<evidence type="ECO:0000313" key="3">
    <source>
        <dbReference type="EMBL" id="MCH7411160.1"/>
    </source>
</evidence>
<accession>A0ABS9V5A7</accession>
<organism evidence="3 4">
    <name type="scientific">Belliella filtrata</name>
    <dbReference type="NCBI Taxonomy" id="2923435"/>
    <lineage>
        <taxon>Bacteria</taxon>
        <taxon>Pseudomonadati</taxon>
        <taxon>Bacteroidota</taxon>
        <taxon>Cytophagia</taxon>
        <taxon>Cytophagales</taxon>
        <taxon>Cyclobacteriaceae</taxon>
        <taxon>Belliella</taxon>
    </lineage>
</organism>
<feature type="domain" description="Phage capsid-like C-terminal" evidence="2">
    <location>
        <begin position="142"/>
        <end position="400"/>
    </location>
</feature>
<reference evidence="3" key="1">
    <citation type="submission" date="2022-03" db="EMBL/GenBank/DDBJ databases">
        <title>De novo assembled genomes of Belliella spp. (Cyclobacteriaceae) strains.</title>
        <authorList>
            <person name="Szabo A."/>
            <person name="Korponai K."/>
            <person name="Felfoldi T."/>
        </authorList>
    </citation>
    <scope>NUCLEOTIDE SEQUENCE</scope>
    <source>
        <strain evidence="3">DSM 111904</strain>
    </source>
</reference>
<name>A0ABS9V5A7_9BACT</name>